<dbReference type="GO" id="GO:0022857">
    <property type="term" value="F:transmembrane transporter activity"/>
    <property type="evidence" value="ECO:0007669"/>
    <property type="project" value="InterPro"/>
</dbReference>
<feature type="transmembrane region" description="Helical" evidence="4">
    <location>
        <begin position="80"/>
        <end position="99"/>
    </location>
</feature>
<accession>A0AAW2KE18</accession>
<proteinExistence type="predicted"/>
<reference evidence="5" key="2">
    <citation type="journal article" date="2024" name="Plant">
        <title>Genomic evolution and insights into agronomic trait innovations of Sesamum species.</title>
        <authorList>
            <person name="Miao H."/>
            <person name="Wang L."/>
            <person name="Qu L."/>
            <person name="Liu H."/>
            <person name="Sun Y."/>
            <person name="Le M."/>
            <person name="Wang Q."/>
            <person name="Wei S."/>
            <person name="Zheng Y."/>
            <person name="Lin W."/>
            <person name="Duan Y."/>
            <person name="Cao H."/>
            <person name="Xiong S."/>
            <person name="Wang X."/>
            <person name="Wei L."/>
            <person name="Li C."/>
            <person name="Ma Q."/>
            <person name="Ju M."/>
            <person name="Zhao R."/>
            <person name="Li G."/>
            <person name="Mu C."/>
            <person name="Tian Q."/>
            <person name="Mei H."/>
            <person name="Zhang T."/>
            <person name="Gao T."/>
            <person name="Zhang H."/>
        </authorList>
    </citation>
    <scope>NUCLEOTIDE SEQUENCE</scope>
    <source>
        <strain evidence="5">G01</strain>
    </source>
</reference>
<feature type="transmembrane region" description="Helical" evidence="4">
    <location>
        <begin position="156"/>
        <end position="176"/>
    </location>
</feature>
<organism evidence="5">
    <name type="scientific">Sesamum angustifolium</name>
    <dbReference type="NCBI Taxonomy" id="2727405"/>
    <lineage>
        <taxon>Eukaryota</taxon>
        <taxon>Viridiplantae</taxon>
        <taxon>Streptophyta</taxon>
        <taxon>Embryophyta</taxon>
        <taxon>Tracheophyta</taxon>
        <taxon>Spermatophyta</taxon>
        <taxon>Magnoliopsida</taxon>
        <taxon>eudicotyledons</taxon>
        <taxon>Gunneridae</taxon>
        <taxon>Pentapetalae</taxon>
        <taxon>asterids</taxon>
        <taxon>lamiids</taxon>
        <taxon>Lamiales</taxon>
        <taxon>Pedaliaceae</taxon>
        <taxon>Sesamum</taxon>
    </lineage>
</organism>
<feature type="transmembrane region" description="Helical" evidence="4">
    <location>
        <begin position="111"/>
        <end position="136"/>
    </location>
</feature>
<name>A0AAW2KE18_9LAMI</name>
<evidence type="ECO:0000256" key="2">
    <source>
        <dbReference type="ARBA" id="ARBA00022989"/>
    </source>
</evidence>
<reference evidence="5" key="1">
    <citation type="submission" date="2020-06" db="EMBL/GenBank/DDBJ databases">
        <authorList>
            <person name="Li T."/>
            <person name="Hu X."/>
            <person name="Zhang T."/>
            <person name="Song X."/>
            <person name="Zhang H."/>
            <person name="Dai N."/>
            <person name="Sheng W."/>
            <person name="Hou X."/>
            <person name="Wei L."/>
        </authorList>
    </citation>
    <scope>NUCLEOTIDE SEQUENCE</scope>
    <source>
        <strain evidence="5">G01</strain>
        <tissue evidence="5">Leaf</tissue>
    </source>
</reference>
<feature type="transmembrane region" description="Helical" evidence="4">
    <location>
        <begin position="221"/>
        <end position="240"/>
    </location>
</feature>
<feature type="transmembrane region" description="Helical" evidence="4">
    <location>
        <begin position="279"/>
        <end position="298"/>
    </location>
</feature>
<evidence type="ECO:0000256" key="3">
    <source>
        <dbReference type="ARBA" id="ARBA00023136"/>
    </source>
</evidence>
<keyword evidence="2 4" id="KW-1133">Transmembrane helix</keyword>
<feature type="transmembrane region" description="Helical" evidence="4">
    <location>
        <begin position="252"/>
        <end position="273"/>
    </location>
</feature>
<evidence type="ECO:0000256" key="4">
    <source>
        <dbReference type="SAM" id="Phobius"/>
    </source>
</evidence>
<dbReference type="AlphaFoldDB" id="A0AAW2KE18"/>
<keyword evidence="3 4" id="KW-0472">Membrane</keyword>
<evidence type="ECO:0000313" key="5">
    <source>
        <dbReference type="EMBL" id="KAL0305044.1"/>
    </source>
</evidence>
<dbReference type="GO" id="GO:0016020">
    <property type="term" value="C:membrane"/>
    <property type="evidence" value="ECO:0007669"/>
    <property type="project" value="InterPro"/>
</dbReference>
<feature type="transmembrane region" description="Helical" evidence="4">
    <location>
        <begin position="188"/>
        <end position="209"/>
    </location>
</feature>
<protein>
    <submittedName>
        <fullName evidence="5">WAT1-related protein</fullName>
    </submittedName>
</protein>
<sequence length="326" mass="35828">MHERVTCCVEYSWIFATGGKETIPIEFVDCFARCSADIIGNAGLNYGSPTLTSAMANLVPAFTYILAIIFRLVISSAAFVVGQYLVAAGAKAVLLPILWMEEVHLRKLSTISKLLGTLVSISGAFIVTFYKGPAIIHTTLTSGSSKLLYLQQTQNWVLGGLFTASACLLTASWCILQALILKMYPAEMIAVAIYCFFVTIQASVVSLIAERDLTAWRIETKIGLIAVLYLAIINIAYRLYVTAWCLWRTGPLFVSLFKPLMIVITVAIGVIFMKDDLYLGRYFGWALVLVIGFYGVMWGKAKEGGLYKGTESSDFEAPLLQENAQV</sequence>
<keyword evidence="1 4" id="KW-0812">Transmembrane</keyword>
<dbReference type="PANTHER" id="PTHR31218">
    <property type="entry name" value="WAT1-RELATED PROTEIN"/>
    <property type="match status" value="1"/>
</dbReference>
<feature type="transmembrane region" description="Helical" evidence="4">
    <location>
        <begin position="54"/>
        <end position="74"/>
    </location>
</feature>
<dbReference type="EMBL" id="JACGWK010000156">
    <property type="protein sequence ID" value="KAL0305044.1"/>
    <property type="molecule type" value="Genomic_DNA"/>
</dbReference>
<evidence type="ECO:0000256" key="1">
    <source>
        <dbReference type="ARBA" id="ARBA00022692"/>
    </source>
</evidence>
<gene>
    <name evidence="5" type="ORF">Sangu_3057000</name>
</gene>
<dbReference type="InterPro" id="IPR030184">
    <property type="entry name" value="WAT1-related"/>
</dbReference>
<comment type="caution">
    <text evidence="5">The sequence shown here is derived from an EMBL/GenBank/DDBJ whole genome shotgun (WGS) entry which is preliminary data.</text>
</comment>